<dbReference type="SUPFAM" id="SSF81901">
    <property type="entry name" value="HCP-like"/>
    <property type="match status" value="1"/>
</dbReference>
<protein>
    <submittedName>
        <fullName evidence="2">Sel1-like repeat family protein</fullName>
    </submittedName>
</protein>
<organism evidence="2 3">
    <name type="scientific">Skeletonema marinoi</name>
    <dbReference type="NCBI Taxonomy" id="267567"/>
    <lineage>
        <taxon>Eukaryota</taxon>
        <taxon>Sar</taxon>
        <taxon>Stramenopiles</taxon>
        <taxon>Ochrophyta</taxon>
        <taxon>Bacillariophyta</taxon>
        <taxon>Coscinodiscophyceae</taxon>
        <taxon>Thalassiosirophycidae</taxon>
        <taxon>Thalassiosirales</taxon>
        <taxon>Skeletonemataceae</taxon>
        <taxon>Skeletonema</taxon>
        <taxon>Skeletonema marinoi-dohrnii complex</taxon>
    </lineage>
</organism>
<proteinExistence type="inferred from homology"/>
<gene>
    <name evidence="2" type="ORF">QTG54_014455</name>
</gene>
<comment type="similarity">
    <text evidence="1">Belongs to the sel-1 family.</text>
</comment>
<dbReference type="Gene3D" id="1.25.40.10">
    <property type="entry name" value="Tetratricopeptide repeat domain"/>
    <property type="match status" value="1"/>
</dbReference>
<dbReference type="AlphaFoldDB" id="A0AAD8XX24"/>
<dbReference type="InterPro" id="IPR006597">
    <property type="entry name" value="Sel1-like"/>
</dbReference>
<evidence type="ECO:0000313" key="3">
    <source>
        <dbReference type="Proteomes" id="UP001224775"/>
    </source>
</evidence>
<evidence type="ECO:0000313" key="2">
    <source>
        <dbReference type="EMBL" id="KAK1734995.1"/>
    </source>
</evidence>
<dbReference type="SMART" id="SM00671">
    <property type="entry name" value="SEL1"/>
    <property type="match status" value="3"/>
</dbReference>
<evidence type="ECO:0000256" key="1">
    <source>
        <dbReference type="ARBA" id="ARBA00038101"/>
    </source>
</evidence>
<keyword evidence="3" id="KW-1185">Reference proteome</keyword>
<dbReference type="EMBL" id="JATAAI010000036">
    <property type="protein sequence ID" value="KAK1734995.1"/>
    <property type="molecule type" value="Genomic_DNA"/>
</dbReference>
<dbReference type="PANTHER" id="PTHR11102:SF160">
    <property type="entry name" value="ERAD-ASSOCIATED E3 UBIQUITIN-PROTEIN LIGASE COMPONENT HRD3"/>
    <property type="match status" value="1"/>
</dbReference>
<reference evidence="2" key="1">
    <citation type="submission" date="2023-06" db="EMBL/GenBank/DDBJ databases">
        <title>Survivors Of The Sea: Transcriptome response of Skeletonema marinoi to long-term dormancy.</title>
        <authorList>
            <person name="Pinder M.I.M."/>
            <person name="Kourtchenko O."/>
            <person name="Robertson E.K."/>
            <person name="Larsson T."/>
            <person name="Maumus F."/>
            <person name="Osuna-Cruz C.M."/>
            <person name="Vancaester E."/>
            <person name="Stenow R."/>
            <person name="Vandepoele K."/>
            <person name="Ploug H."/>
            <person name="Bruchert V."/>
            <person name="Godhe A."/>
            <person name="Topel M."/>
        </authorList>
    </citation>
    <scope>NUCLEOTIDE SEQUENCE</scope>
    <source>
        <strain evidence="2">R05AC</strain>
    </source>
</reference>
<dbReference type="InterPro" id="IPR011990">
    <property type="entry name" value="TPR-like_helical_dom_sf"/>
</dbReference>
<comment type="caution">
    <text evidence="2">The sequence shown here is derived from an EMBL/GenBank/DDBJ whole genome shotgun (WGS) entry which is preliminary data.</text>
</comment>
<dbReference type="PANTHER" id="PTHR11102">
    <property type="entry name" value="SEL-1-LIKE PROTEIN"/>
    <property type="match status" value="1"/>
</dbReference>
<dbReference type="InterPro" id="IPR050767">
    <property type="entry name" value="Sel1_AlgK"/>
</dbReference>
<sequence length="301" mass="33911">MSKDNVEANVEVAEMYCASCGITEVDDIKLNKCNDCGLARCDKCQIDHLPPKYEQLRRQQAAELRDEILFRQPESTHLGDCPICCLPLSLIFEENTLCSCCSTTICNGCDYASQKRELEEKLEPACPFCRRPVPKKEEENLKFQTNTMKRAKANDPVATIQLSRWRYGEGDYVGAFEYIVKAAEQGDVDAYTHLSHLYREGLGVEKDEKNGLYYLEEAAIAGHPSARYNLAGYEWDNERYDRAVKHFIIAANLGYDKAIQGLKDCYKDGHVSKEEFAAALRAHQAAVDATKSPQRETAAKA</sequence>
<accession>A0AAD8XX24</accession>
<dbReference type="Proteomes" id="UP001224775">
    <property type="component" value="Unassembled WGS sequence"/>
</dbReference>
<name>A0AAD8XX24_9STRA</name>
<dbReference type="Pfam" id="PF08238">
    <property type="entry name" value="Sel1"/>
    <property type="match status" value="3"/>
</dbReference>